<dbReference type="InterPro" id="IPR039564">
    <property type="entry name" value="Peptidase_C39-like"/>
</dbReference>
<reference evidence="2 3" key="1">
    <citation type="submission" date="2017-09" db="EMBL/GenBank/DDBJ databases">
        <title>Depth-based differentiation of microbial function through sediment-hosted aquifers and enrichment of novel symbionts in the deep terrestrial subsurface.</title>
        <authorList>
            <person name="Probst A.J."/>
            <person name="Ladd B."/>
            <person name="Jarett J.K."/>
            <person name="Geller-Mcgrath D.E."/>
            <person name="Sieber C.M."/>
            <person name="Emerson J.B."/>
            <person name="Anantharaman K."/>
            <person name="Thomas B.C."/>
            <person name="Malmstrom R."/>
            <person name="Stieglmeier M."/>
            <person name="Klingl A."/>
            <person name="Woyke T."/>
            <person name="Ryan C.M."/>
            <person name="Banfield J.F."/>
        </authorList>
    </citation>
    <scope>NUCLEOTIDE SEQUENCE [LARGE SCALE GENOMIC DNA]</scope>
    <source>
        <strain evidence="2">CG15_BIG_FIL_POST_REV_8_21_14_020_45_12</strain>
    </source>
</reference>
<dbReference type="Gene3D" id="3.90.70.10">
    <property type="entry name" value="Cysteine proteinases"/>
    <property type="match status" value="1"/>
</dbReference>
<accession>A0A2M7H2T6</accession>
<dbReference type="AlphaFoldDB" id="A0A2M7H2T6"/>
<evidence type="ECO:0000313" key="2">
    <source>
        <dbReference type="EMBL" id="PIW36552.1"/>
    </source>
</evidence>
<evidence type="ECO:0000313" key="3">
    <source>
        <dbReference type="Proteomes" id="UP000230292"/>
    </source>
</evidence>
<dbReference type="Pfam" id="PF13529">
    <property type="entry name" value="Peptidase_C39_2"/>
    <property type="match status" value="1"/>
</dbReference>
<gene>
    <name evidence="2" type="ORF">COW24_05085</name>
</gene>
<dbReference type="InterPro" id="IPR005074">
    <property type="entry name" value="Peptidase_C39"/>
</dbReference>
<name>A0A2M7H2T6_9BACT</name>
<dbReference type="GO" id="GO:0006508">
    <property type="term" value="P:proteolysis"/>
    <property type="evidence" value="ECO:0007669"/>
    <property type="project" value="InterPro"/>
</dbReference>
<dbReference type="EMBL" id="PFGC01000050">
    <property type="protein sequence ID" value="PIW36552.1"/>
    <property type="molecule type" value="Genomic_DNA"/>
</dbReference>
<dbReference type="GO" id="GO:0008233">
    <property type="term" value="F:peptidase activity"/>
    <property type="evidence" value="ECO:0007669"/>
    <property type="project" value="InterPro"/>
</dbReference>
<feature type="domain" description="Peptidase C39" evidence="1">
    <location>
        <begin position="34"/>
        <end position="171"/>
    </location>
</feature>
<proteinExistence type="predicted"/>
<evidence type="ECO:0000259" key="1">
    <source>
        <dbReference type="PROSITE" id="PS50990"/>
    </source>
</evidence>
<dbReference type="PROSITE" id="PS50990">
    <property type="entry name" value="PEPTIDASE_C39"/>
    <property type="match status" value="1"/>
</dbReference>
<dbReference type="GO" id="GO:0005524">
    <property type="term" value="F:ATP binding"/>
    <property type="evidence" value="ECO:0007669"/>
    <property type="project" value="InterPro"/>
</dbReference>
<comment type="caution">
    <text evidence="2">The sequence shown here is derived from an EMBL/GenBank/DDBJ whole genome shotgun (WGS) entry which is preliminary data.</text>
</comment>
<protein>
    <recommendedName>
        <fullName evidence="1">Peptidase C39 domain-containing protein</fullName>
    </recommendedName>
</protein>
<organism evidence="2 3">
    <name type="scientific">Candidatus Kerfeldbacteria bacterium CG15_BIG_FIL_POST_REV_8_21_14_020_45_12</name>
    <dbReference type="NCBI Taxonomy" id="2014247"/>
    <lineage>
        <taxon>Bacteria</taxon>
        <taxon>Candidatus Kerfeldiibacteriota</taxon>
    </lineage>
</organism>
<dbReference type="GO" id="GO:0016020">
    <property type="term" value="C:membrane"/>
    <property type="evidence" value="ECO:0007669"/>
    <property type="project" value="InterPro"/>
</dbReference>
<sequence length="185" mass="20422">MEPYRLFNRELKTVGEPEITVEAVPPLAVPYYSQPDDYSCGAACLKMMLEYNGIKTSLADLMSHLNVIEDDGPMGGLQEEDIVALADRLGARASGKGDASINDIILELKAGRSVMIGYLVREEDGQVNGHFVVAVGSTEHDLIVHDPWGEPNSPVPLDYLDKNWKAESSKVDRWMMTMSPTKKEP</sequence>
<dbReference type="Proteomes" id="UP000230292">
    <property type="component" value="Unassembled WGS sequence"/>
</dbReference>